<accession>A0A543HJT5</accession>
<feature type="compositionally biased region" description="Low complexity" evidence="3">
    <location>
        <begin position="1"/>
        <end position="22"/>
    </location>
</feature>
<dbReference type="AlphaFoldDB" id="A0A543HJT5"/>
<dbReference type="InterPro" id="IPR001647">
    <property type="entry name" value="HTH_TetR"/>
</dbReference>
<evidence type="ECO:0000256" key="2">
    <source>
        <dbReference type="PROSITE-ProRule" id="PRU00335"/>
    </source>
</evidence>
<dbReference type="RefSeq" id="WP_221629350.1">
    <property type="nucleotide sequence ID" value="NZ_VFPM01000003.1"/>
</dbReference>
<feature type="domain" description="HTH tetR-type" evidence="4">
    <location>
        <begin position="24"/>
        <end position="84"/>
    </location>
</feature>
<dbReference type="SUPFAM" id="SSF46689">
    <property type="entry name" value="Homeodomain-like"/>
    <property type="match status" value="1"/>
</dbReference>
<dbReference type="Pfam" id="PF17932">
    <property type="entry name" value="TetR_C_24"/>
    <property type="match status" value="1"/>
</dbReference>
<dbReference type="PROSITE" id="PS50977">
    <property type="entry name" value="HTH_TETR_2"/>
    <property type="match status" value="1"/>
</dbReference>
<keyword evidence="1 2" id="KW-0238">DNA-binding</keyword>
<dbReference type="InterPro" id="IPR023772">
    <property type="entry name" value="DNA-bd_HTH_TetR-type_CS"/>
</dbReference>
<organism evidence="5 6">
    <name type="scientific">Humibacillus xanthopallidus</name>
    <dbReference type="NCBI Taxonomy" id="412689"/>
    <lineage>
        <taxon>Bacteria</taxon>
        <taxon>Bacillati</taxon>
        <taxon>Actinomycetota</taxon>
        <taxon>Actinomycetes</taxon>
        <taxon>Micrococcales</taxon>
        <taxon>Intrasporangiaceae</taxon>
        <taxon>Humibacillus</taxon>
    </lineage>
</organism>
<evidence type="ECO:0000259" key="4">
    <source>
        <dbReference type="PROSITE" id="PS50977"/>
    </source>
</evidence>
<sequence length="212" mass="22834">MPHPTTSPATTQPATPSATSDPDASTVDRLMQAAAQAFAEKGFHATTTRDIASGAGLSPAGVYVHFGSKEELLFNLSRSGHESALRLLRRAIGEGATPTEQLETLMARFTEWHVEQYQVARVVQYEHHHLTPEHHAEVLALRKEMDSLVRDVLDRGVADGAFSVDDSADTALALLSIAVDVARWYSPTIKRTPTEIGATNAALALRLVGAGR</sequence>
<dbReference type="InterPro" id="IPR050109">
    <property type="entry name" value="HTH-type_TetR-like_transc_reg"/>
</dbReference>
<comment type="caution">
    <text evidence="5">The sequence shown here is derived from an EMBL/GenBank/DDBJ whole genome shotgun (WGS) entry which is preliminary data.</text>
</comment>
<keyword evidence="6" id="KW-1185">Reference proteome</keyword>
<dbReference type="InterPro" id="IPR041490">
    <property type="entry name" value="KstR2_TetR_C"/>
</dbReference>
<dbReference type="InterPro" id="IPR036271">
    <property type="entry name" value="Tet_transcr_reg_TetR-rel_C_sf"/>
</dbReference>
<dbReference type="PANTHER" id="PTHR30055">
    <property type="entry name" value="HTH-TYPE TRANSCRIPTIONAL REGULATOR RUTR"/>
    <property type="match status" value="1"/>
</dbReference>
<evidence type="ECO:0000313" key="6">
    <source>
        <dbReference type="Proteomes" id="UP000316747"/>
    </source>
</evidence>
<dbReference type="PANTHER" id="PTHR30055:SF200">
    <property type="entry name" value="HTH-TYPE TRANSCRIPTIONAL REPRESSOR BDCR"/>
    <property type="match status" value="1"/>
</dbReference>
<protein>
    <submittedName>
        <fullName evidence="5">TetR family transcriptional regulator</fullName>
    </submittedName>
</protein>
<evidence type="ECO:0000313" key="5">
    <source>
        <dbReference type="EMBL" id="TQM58602.1"/>
    </source>
</evidence>
<dbReference type="InterPro" id="IPR009057">
    <property type="entry name" value="Homeodomain-like_sf"/>
</dbReference>
<gene>
    <name evidence="5" type="ORF">FBY41_3973</name>
</gene>
<feature type="region of interest" description="Disordered" evidence="3">
    <location>
        <begin position="1"/>
        <end position="25"/>
    </location>
</feature>
<feature type="DNA-binding region" description="H-T-H motif" evidence="2">
    <location>
        <begin position="47"/>
        <end position="66"/>
    </location>
</feature>
<dbReference type="PROSITE" id="PS01081">
    <property type="entry name" value="HTH_TETR_1"/>
    <property type="match status" value="1"/>
</dbReference>
<dbReference type="GO" id="GO:0000976">
    <property type="term" value="F:transcription cis-regulatory region binding"/>
    <property type="evidence" value="ECO:0007669"/>
    <property type="project" value="TreeGrafter"/>
</dbReference>
<dbReference type="Gene3D" id="1.10.357.10">
    <property type="entry name" value="Tetracycline Repressor, domain 2"/>
    <property type="match status" value="1"/>
</dbReference>
<evidence type="ECO:0000256" key="3">
    <source>
        <dbReference type="SAM" id="MobiDB-lite"/>
    </source>
</evidence>
<dbReference type="GO" id="GO:0003700">
    <property type="term" value="F:DNA-binding transcription factor activity"/>
    <property type="evidence" value="ECO:0007669"/>
    <property type="project" value="TreeGrafter"/>
</dbReference>
<evidence type="ECO:0000256" key="1">
    <source>
        <dbReference type="ARBA" id="ARBA00023125"/>
    </source>
</evidence>
<dbReference type="PRINTS" id="PR00455">
    <property type="entry name" value="HTHTETR"/>
</dbReference>
<dbReference type="Proteomes" id="UP000316747">
    <property type="component" value="Unassembled WGS sequence"/>
</dbReference>
<name>A0A543HJT5_9MICO</name>
<proteinExistence type="predicted"/>
<dbReference type="Pfam" id="PF00440">
    <property type="entry name" value="TetR_N"/>
    <property type="match status" value="1"/>
</dbReference>
<dbReference type="EMBL" id="VFPM01000003">
    <property type="protein sequence ID" value="TQM58602.1"/>
    <property type="molecule type" value="Genomic_DNA"/>
</dbReference>
<reference evidence="5 6" key="1">
    <citation type="submission" date="2019-06" db="EMBL/GenBank/DDBJ databases">
        <title>Genome sequencing of plant associated microbes to promote plant fitness in Sorghum bicolor and Oryza sativa.</title>
        <authorList>
            <person name="Coleman-Derr D."/>
        </authorList>
    </citation>
    <scope>NUCLEOTIDE SEQUENCE [LARGE SCALE GENOMIC DNA]</scope>
    <source>
        <strain evidence="5 6">KV-663</strain>
    </source>
</reference>
<dbReference type="SUPFAM" id="SSF48498">
    <property type="entry name" value="Tetracyclin repressor-like, C-terminal domain"/>
    <property type="match status" value="1"/>
</dbReference>